<evidence type="ECO:0000256" key="6">
    <source>
        <dbReference type="ARBA" id="ARBA00022643"/>
    </source>
</evidence>
<dbReference type="InterPro" id="IPR012135">
    <property type="entry name" value="Dihydroorotate_DH_1_2"/>
</dbReference>
<comment type="similarity">
    <text evidence="3 9">Belongs to the dihydroorotate dehydrogenase family. Type 1 subfamily.</text>
</comment>
<dbReference type="GO" id="GO:0005737">
    <property type="term" value="C:cytoplasm"/>
    <property type="evidence" value="ECO:0007669"/>
    <property type="project" value="UniProtKB-SubCell"/>
</dbReference>
<dbReference type="InterPro" id="IPR005720">
    <property type="entry name" value="Dihydroorotate_DH_cat"/>
</dbReference>
<gene>
    <name evidence="9" type="primary">pyrD</name>
    <name evidence="11" type="ORF">C2L80_10650</name>
</gene>
<dbReference type="FunFam" id="3.20.20.70:FF:000027">
    <property type="entry name" value="Dihydropyrimidine dehydrogenase [NADP(+)]"/>
    <property type="match status" value="1"/>
</dbReference>
<name>A0A2K2U2Y2_9ACTN</name>
<feature type="binding site" evidence="9">
    <location>
        <begin position="84"/>
        <end position="88"/>
    </location>
    <ligand>
        <name>substrate</name>
    </ligand>
</feature>
<dbReference type="PANTHER" id="PTHR48109:SF1">
    <property type="entry name" value="DIHYDROOROTATE DEHYDROGENASE (FUMARATE)"/>
    <property type="match status" value="1"/>
</dbReference>
<dbReference type="Proteomes" id="UP000236488">
    <property type="component" value="Unassembled WGS sequence"/>
</dbReference>
<evidence type="ECO:0000313" key="12">
    <source>
        <dbReference type="Proteomes" id="UP000236488"/>
    </source>
</evidence>
<evidence type="ECO:0000256" key="2">
    <source>
        <dbReference type="ARBA" id="ARBA00004725"/>
    </source>
</evidence>
<comment type="catalytic activity">
    <reaction evidence="9">
        <text>(S)-dihydroorotate + A = orotate + AH2</text>
        <dbReference type="Rhea" id="RHEA:18073"/>
        <dbReference type="ChEBI" id="CHEBI:13193"/>
        <dbReference type="ChEBI" id="CHEBI:17499"/>
        <dbReference type="ChEBI" id="CHEBI:30839"/>
        <dbReference type="ChEBI" id="CHEBI:30864"/>
    </reaction>
</comment>
<dbReference type="CDD" id="cd04740">
    <property type="entry name" value="DHOD_1B_like"/>
    <property type="match status" value="1"/>
</dbReference>
<dbReference type="InterPro" id="IPR013785">
    <property type="entry name" value="Aldolase_TIM"/>
</dbReference>
<keyword evidence="8 9" id="KW-0560">Oxidoreductase</keyword>
<dbReference type="Pfam" id="PF01180">
    <property type="entry name" value="DHO_dh"/>
    <property type="match status" value="1"/>
</dbReference>
<dbReference type="InterPro" id="IPR024920">
    <property type="entry name" value="Dihydroorotate_DH_1"/>
</dbReference>
<dbReference type="PIRSF" id="PIRSF000164">
    <property type="entry name" value="DHO_oxidase"/>
    <property type="match status" value="1"/>
</dbReference>
<keyword evidence="5 9" id="KW-0285">Flavoprotein</keyword>
<dbReference type="EC" id="1.3.-.-" evidence="9"/>
<feature type="binding site" evidence="9">
    <location>
        <position position="205"/>
    </location>
    <ligand>
        <name>FMN</name>
        <dbReference type="ChEBI" id="CHEBI:58210"/>
    </ligand>
</feature>
<dbReference type="EMBL" id="PPEL01000075">
    <property type="protein sequence ID" value="PNV64685.1"/>
    <property type="molecule type" value="Genomic_DNA"/>
</dbReference>
<comment type="subcellular location">
    <subcellularLocation>
        <location evidence="1 9">Cytoplasm</location>
    </subcellularLocation>
</comment>
<dbReference type="InterPro" id="IPR001295">
    <property type="entry name" value="Dihydroorotate_DH_CS"/>
</dbReference>
<feature type="binding site" evidence="9">
    <location>
        <begin position="60"/>
        <end position="61"/>
    </location>
    <ligand>
        <name>FMN</name>
        <dbReference type="ChEBI" id="CHEBI:58210"/>
    </ligand>
</feature>
<dbReference type="AlphaFoldDB" id="A0A2K2U2Y2"/>
<feature type="binding site" evidence="9">
    <location>
        <position position="36"/>
    </location>
    <ligand>
        <name>FMN</name>
        <dbReference type="ChEBI" id="CHEBI:58210"/>
    </ligand>
</feature>
<keyword evidence="6 9" id="KW-0288">FMN</keyword>
<sequence length="317" mass="32816">MAGIENALPLTTAPTNVRMAVNLGGLAMKNPVTTASGTFAAGREYGDFVDVASLGAITTKGVSLNGWEGNASPRIAETPSGMLNSIGLQNPGVAHLKEVDLPWLHARAATTIVNVSGHSFDEYVRVIEALEDAPVDAYEVNISCPNVDAGGMTIGTCATSVEAVVSRCRAATKRPLIVKLTPNVTDVTEIARAAASAGADALSLINTLMGMAIDAERRRPKLARGVGGLSGPAVKPVALRMVWECHKAVDVPLLGMGGIANATDAVEFMLAGATAVAVGTANFVNPCATVEIIDGMAQYCERHGVKDVNELIGALEW</sequence>
<keyword evidence="7 9" id="KW-0665">Pyrimidine biosynthesis</keyword>
<dbReference type="InterPro" id="IPR050074">
    <property type="entry name" value="DHO_dehydrogenase"/>
</dbReference>
<organism evidence="11 12">
    <name type="scientific">Rubneribacter badeniensis</name>
    <dbReference type="NCBI Taxonomy" id="2070688"/>
    <lineage>
        <taxon>Bacteria</taxon>
        <taxon>Bacillati</taxon>
        <taxon>Actinomycetota</taxon>
        <taxon>Coriobacteriia</taxon>
        <taxon>Eggerthellales</taxon>
        <taxon>Eggerthellaceae</taxon>
        <taxon>Rubneribacter</taxon>
    </lineage>
</organism>
<dbReference type="NCBIfam" id="TIGR01037">
    <property type="entry name" value="pyrD_sub1_fam"/>
    <property type="match status" value="1"/>
</dbReference>
<evidence type="ECO:0000256" key="8">
    <source>
        <dbReference type="ARBA" id="ARBA00023002"/>
    </source>
</evidence>
<comment type="pathway">
    <text evidence="2 9">Pyrimidine metabolism; UMP biosynthesis via de novo pathway.</text>
</comment>
<proteinExistence type="inferred from homology"/>
<dbReference type="GO" id="GO:0044205">
    <property type="term" value="P:'de novo' UMP biosynthetic process"/>
    <property type="evidence" value="ECO:0007669"/>
    <property type="project" value="UniProtKB-UniRule"/>
</dbReference>
<dbReference type="GO" id="GO:0006207">
    <property type="term" value="P:'de novo' pyrimidine nucleobase biosynthetic process"/>
    <property type="evidence" value="ECO:0007669"/>
    <property type="project" value="InterPro"/>
</dbReference>
<feature type="domain" description="Dihydroorotate dehydrogenase catalytic" evidence="10">
    <location>
        <begin position="19"/>
        <end position="297"/>
    </location>
</feature>
<feature type="binding site" evidence="9">
    <location>
        <position position="114"/>
    </location>
    <ligand>
        <name>FMN</name>
        <dbReference type="ChEBI" id="CHEBI:58210"/>
    </ligand>
</feature>
<feature type="binding site" evidence="9">
    <location>
        <position position="179"/>
    </location>
    <ligand>
        <name>FMN</name>
        <dbReference type="ChEBI" id="CHEBI:58210"/>
    </ligand>
</feature>
<feature type="binding site" evidence="9">
    <location>
        <begin position="206"/>
        <end position="207"/>
    </location>
    <ligand>
        <name>substrate</name>
    </ligand>
</feature>
<dbReference type="NCBIfam" id="NF005574">
    <property type="entry name" value="PRK07259.1"/>
    <property type="match status" value="1"/>
</dbReference>
<evidence type="ECO:0000256" key="7">
    <source>
        <dbReference type="ARBA" id="ARBA00022975"/>
    </source>
</evidence>
<evidence type="ECO:0000259" key="10">
    <source>
        <dbReference type="Pfam" id="PF01180"/>
    </source>
</evidence>
<dbReference type="PANTHER" id="PTHR48109">
    <property type="entry name" value="DIHYDROOROTATE DEHYDROGENASE (QUINONE), MITOCHONDRIAL-RELATED"/>
    <property type="match status" value="1"/>
</dbReference>
<feature type="binding site" evidence="9">
    <location>
        <begin position="257"/>
        <end position="258"/>
    </location>
    <ligand>
        <name>FMN</name>
        <dbReference type="ChEBI" id="CHEBI:58210"/>
    </ligand>
</feature>
<evidence type="ECO:0000256" key="4">
    <source>
        <dbReference type="ARBA" id="ARBA00022490"/>
    </source>
</evidence>
<evidence type="ECO:0000256" key="1">
    <source>
        <dbReference type="ARBA" id="ARBA00004496"/>
    </source>
</evidence>
<dbReference type="InterPro" id="IPR049622">
    <property type="entry name" value="Dihydroorotate_DH_I"/>
</dbReference>
<dbReference type="PROSITE" id="PS00912">
    <property type="entry name" value="DHODEHASE_2"/>
    <property type="match status" value="1"/>
</dbReference>
<accession>A0A2K2U2Y2</accession>
<dbReference type="UniPathway" id="UPA00070"/>
<feature type="active site" description="Nucleophile" evidence="9">
    <location>
        <position position="144"/>
    </location>
</feature>
<evidence type="ECO:0000313" key="11">
    <source>
        <dbReference type="EMBL" id="PNV64685.1"/>
    </source>
</evidence>
<comment type="function">
    <text evidence="9">Catalyzes the conversion of dihydroorotate to orotate.</text>
</comment>
<feature type="binding site" evidence="9">
    <location>
        <position position="141"/>
    </location>
    <ligand>
        <name>FMN</name>
        <dbReference type="ChEBI" id="CHEBI:58210"/>
    </ligand>
</feature>
<dbReference type="SUPFAM" id="SSF51395">
    <property type="entry name" value="FMN-linked oxidoreductases"/>
    <property type="match status" value="1"/>
</dbReference>
<dbReference type="HAMAP" id="MF_00224">
    <property type="entry name" value="DHO_dh_type1"/>
    <property type="match status" value="1"/>
</dbReference>
<evidence type="ECO:0000256" key="5">
    <source>
        <dbReference type="ARBA" id="ARBA00022630"/>
    </source>
</evidence>
<keyword evidence="12" id="KW-1185">Reference proteome</keyword>
<evidence type="ECO:0000256" key="3">
    <source>
        <dbReference type="ARBA" id="ARBA00008008"/>
    </source>
</evidence>
<evidence type="ECO:0000256" key="9">
    <source>
        <dbReference type="HAMAP-Rule" id="MF_00224"/>
    </source>
</evidence>
<reference evidence="11 12" key="1">
    <citation type="journal article" date="2018" name="Int. J. Syst. Evol. Microbiol.">
        <title>Rubneribacter badeniensis gen. nov., sp. nov. and Enteroscipio rubneri gen. nov., sp. nov., new members of the Eggerthellaceae isolated from human faeces.</title>
        <authorList>
            <person name="Danylec N."/>
            <person name="Gobl A."/>
            <person name="Stoll D.A."/>
            <person name="Hetzer B."/>
            <person name="Kulling S.E."/>
            <person name="Huch M."/>
        </authorList>
    </citation>
    <scope>NUCLEOTIDE SEQUENCE [LARGE SCALE GENOMIC DNA]</scope>
    <source>
        <strain evidence="11 12">ResAG-85</strain>
    </source>
</reference>
<dbReference type="InterPro" id="IPR033888">
    <property type="entry name" value="DHOD_1B"/>
</dbReference>
<comment type="cofactor">
    <cofactor evidence="9">
        <name>FMN</name>
        <dbReference type="ChEBI" id="CHEBI:58210"/>
    </cofactor>
    <text evidence="9">Binds 1 FMN per subunit.</text>
</comment>
<comment type="caution">
    <text evidence="11">The sequence shown here is derived from an EMBL/GenBank/DDBJ whole genome shotgun (WGS) entry which is preliminary data.</text>
</comment>
<feature type="binding site" evidence="9">
    <location>
        <begin position="279"/>
        <end position="280"/>
    </location>
    <ligand>
        <name>FMN</name>
        <dbReference type="ChEBI" id="CHEBI:58210"/>
    </ligand>
</feature>
<protein>
    <recommendedName>
        <fullName evidence="9">Dihydroorotate dehydrogenase</fullName>
        <shortName evidence="9">DHOD</shortName>
        <shortName evidence="9">DHODase</shortName>
        <shortName evidence="9">DHOdehase</shortName>
        <ecNumber evidence="9">1.3.-.-</ecNumber>
    </recommendedName>
</protein>
<keyword evidence="4 9" id="KW-0963">Cytoplasm</keyword>
<dbReference type="Gene3D" id="3.20.20.70">
    <property type="entry name" value="Aldolase class I"/>
    <property type="match status" value="1"/>
</dbReference>
<feature type="binding site" evidence="9">
    <location>
        <position position="141"/>
    </location>
    <ligand>
        <name>substrate</name>
    </ligand>
</feature>
<feature type="binding site" evidence="9">
    <location>
        <position position="60"/>
    </location>
    <ligand>
        <name>substrate</name>
    </ligand>
</feature>
<feature type="binding site" evidence="9">
    <location>
        <position position="231"/>
    </location>
    <ligand>
        <name>FMN</name>
        <dbReference type="ChEBI" id="CHEBI:58210"/>
    </ligand>
</feature>
<dbReference type="RefSeq" id="WP_103263187.1">
    <property type="nucleotide sequence ID" value="NZ_DBEYRC010000147.1"/>
</dbReference>
<dbReference type="GO" id="GO:0004152">
    <property type="term" value="F:dihydroorotate dehydrogenase activity"/>
    <property type="evidence" value="ECO:0007669"/>
    <property type="project" value="UniProtKB-UniRule"/>
</dbReference>